<dbReference type="InterPro" id="IPR011545">
    <property type="entry name" value="DEAD/DEAH_box_helicase_dom"/>
</dbReference>
<proteinExistence type="predicted"/>
<dbReference type="PROSITE" id="PS51194">
    <property type="entry name" value="HELICASE_CTER"/>
    <property type="match status" value="1"/>
</dbReference>
<evidence type="ECO:0000256" key="3">
    <source>
        <dbReference type="ARBA" id="ARBA00022806"/>
    </source>
</evidence>
<evidence type="ECO:0000256" key="1">
    <source>
        <dbReference type="ARBA" id="ARBA00022741"/>
    </source>
</evidence>
<feature type="domain" description="Helicase C-terminal" evidence="6">
    <location>
        <begin position="229"/>
        <end position="379"/>
    </location>
</feature>
<dbReference type="Pfam" id="PF00271">
    <property type="entry name" value="Helicase_C"/>
    <property type="match status" value="1"/>
</dbReference>
<dbReference type="InterPro" id="IPR027417">
    <property type="entry name" value="P-loop_NTPase"/>
</dbReference>
<dbReference type="SUPFAM" id="SSF52540">
    <property type="entry name" value="P-loop containing nucleoside triphosphate hydrolases"/>
    <property type="match status" value="1"/>
</dbReference>
<dbReference type="RefSeq" id="WP_354195971.1">
    <property type="nucleotide sequence ID" value="NZ_JBEPLW010000004.1"/>
</dbReference>
<reference evidence="7 8" key="1">
    <citation type="submission" date="2024-06" db="EMBL/GenBank/DDBJ databases">
        <title>Genomic Encyclopedia of Type Strains, Phase IV (KMG-IV): sequencing the most valuable type-strain genomes for metagenomic binning, comparative biology and taxonomic classification.</title>
        <authorList>
            <person name="Goeker M."/>
        </authorList>
    </citation>
    <scope>NUCLEOTIDE SEQUENCE [LARGE SCALE GENOMIC DNA]</scope>
    <source>
        <strain evidence="7 8">DSM 26128</strain>
    </source>
</reference>
<dbReference type="SMART" id="SM00490">
    <property type="entry name" value="HELICc"/>
    <property type="match status" value="1"/>
</dbReference>
<keyword evidence="3 7" id="KW-0347">Helicase</keyword>
<dbReference type="CDD" id="cd17920">
    <property type="entry name" value="DEXHc_RecQ"/>
    <property type="match status" value="1"/>
</dbReference>
<keyword evidence="1" id="KW-0547">Nucleotide-binding</keyword>
<comment type="caution">
    <text evidence="7">The sequence shown here is derived from an EMBL/GenBank/DDBJ whole genome shotgun (WGS) entry which is preliminary data.</text>
</comment>
<gene>
    <name evidence="7" type="ORF">ABID49_000998</name>
</gene>
<dbReference type="GO" id="GO:0003678">
    <property type="term" value="F:DNA helicase activity"/>
    <property type="evidence" value="ECO:0007669"/>
    <property type="project" value="UniProtKB-EC"/>
</dbReference>
<feature type="domain" description="Helicase ATP-binding" evidence="5">
    <location>
        <begin position="34"/>
        <end position="202"/>
    </location>
</feature>
<keyword evidence="8" id="KW-1185">Reference proteome</keyword>
<dbReference type="EC" id="3.6.4.12" evidence="7"/>
<dbReference type="Proteomes" id="UP001549099">
    <property type="component" value="Unassembled WGS sequence"/>
</dbReference>
<dbReference type="PANTHER" id="PTHR13710">
    <property type="entry name" value="DNA HELICASE RECQ FAMILY MEMBER"/>
    <property type="match status" value="1"/>
</dbReference>
<dbReference type="InterPro" id="IPR001650">
    <property type="entry name" value="Helicase_C-like"/>
</dbReference>
<dbReference type="Pfam" id="PF00270">
    <property type="entry name" value="DEAD"/>
    <property type="match status" value="1"/>
</dbReference>
<protein>
    <submittedName>
        <fullName evidence="7">ATP-dependent DNA helicase RecQ</fullName>
        <ecNumber evidence="7">3.6.4.12</ecNumber>
    </submittedName>
</protein>
<dbReference type="SMART" id="SM00487">
    <property type="entry name" value="DEXDc"/>
    <property type="match status" value="1"/>
</dbReference>
<accession>A0ABV2GA02</accession>
<evidence type="ECO:0000313" key="8">
    <source>
        <dbReference type="Proteomes" id="UP001549099"/>
    </source>
</evidence>
<dbReference type="InterPro" id="IPR014001">
    <property type="entry name" value="Helicase_ATP-bd"/>
</dbReference>
<dbReference type="GO" id="GO:0016787">
    <property type="term" value="F:hydrolase activity"/>
    <property type="evidence" value="ECO:0007669"/>
    <property type="project" value="UniProtKB-KW"/>
</dbReference>
<keyword evidence="4" id="KW-0067">ATP-binding</keyword>
<evidence type="ECO:0000259" key="6">
    <source>
        <dbReference type="PROSITE" id="PS51194"/>
    </source>
</evidence>
<evidence type="ECO:0000256" key="2">
    <source>
        <dbReference type="ARBA" id="ARBA00022801"/>
    </source>
</evidence>
<dbReference type="EMBL" id="JBEPLW010000004">
    <property type="protein sequence ID" value="MET3575114.1"/>
    <property type="molecule type" value="Genomic_DNA"/>
</dbReference>
<evidence type="ECO:0000256" key="4">
    <source>
        <dbReference type="ARBA" id="ARBA00022840"/>
    </source>
</evidence>
<dbReference type="PANTHER" id="PTHR13710:SF84">
    <property type="entry name" value="ATP-DEPENDENT DNA HELICASE RECS-RELATED"/>
    <property type="match status" value="1"/>
</dbReference>
<organism evidence="7 8">
    <name type="scientific">Bhargavaea ullalensis</name>
    <dbReference type="NCBI Taxonomy" id="1265685"/>
    <lineage>
        <taxon>Bacteria</taxon>
        <taxon>Bacillati</taxon>
        <taxon>Bacillota</taxon>
        <taxon>Bacilli</taxon>
        <taxon>Bacillales</taxon>
        <taxon>Caryophanaceae</taxon>
        <taxon>Bhargavaea</taxon>
    </lineage>
</organism>
<dbReference type="InterPro" id="IPR004589">
    <property type="entry name" value="DNA_helicase_ATP-dep_RecQ"/>
</dbReference>
<sequence length="493" mass="54046">MGPSEQTAVPAELTELLKQVTGFDAFRPGQEEVIRSVLAGRDTIAVLPTGAGKSLCYQLPVHLTGGTVLIVSPLLSLMEDQVARMKSEGEKSVAALNSFLTPPEKSAVLRNLGGYRFIFTSPEMLMQRHVSDRLNELDIAYIVADEAHCISQWGFDFRPDYLRLRQWLEGLRRRPPVLALTATASEEAIRDIEAYLLMDRPVKFIYPPDRPNIALQIVPLAGREEKTEWILQEIPVTTGPGILYVQSRKRAEELAERLRGCRVAAAAFHAGMEKEDRMLVQQQFLNGELEWICATNAFGMGIDKPDVRHVIHDQLPSSAAQYIQEIGRAGRDGGQSLATLLYSGQDAETAMFIALDELPDPAVVRFLADCIASGENARTAGERAGLSETAVRVASYWIGEEGADGAAARMEALAAGKRRGISEMVRFAEGEGCIRERLLSLFGATPAQQTGQCCSGCGLRMEEFRNGRTPGGEAPALSGWKERIGRLFNLSTL</sequence>
<evidence type="ECO:0000313" key="7">
    <source>
        <dbReference type="EMBL" id="MET3575114.1"/>
    </source>
</evidence>
<evidence type="ECO:0000259" key="5">
    <source>
        <dbReference type="PROSITE" id="PS51192"/>
    </source>
</evidence>
<dbReference type="NCBIfam" id="TIGR00614">
    <property type="entry name" value="recQ_fam"/>
    <property type="match status" value="1"/>
</dbReference>
<dbReference type="Gene3D" id="3.40.50.300">
    <property type="entry name" value="P-loop containing nucleotide triphosphate hydrolases"/>
    <property type="match status" value="2"/>
</dbReference>
<name>A0ABV2GA02_9BACL</name>
<dbReference type="PROSITE" id="PS51192">
    <property type="entry name" value="HELICASE_ATP_BIND_1"/>
    <property type="match status" value="1"/>
</dbReference>
<keyword evidence="2 7" id="KW-0378">Hydrolase</keyword>